<protein>
    <submittedName>
        <fullName evidence="1">Uncharacterized protein</fullName>
    </submittedName>
</protein>
<comment type="caution">
    <text evidence="1">The sequence shown here is derived from an EMBL/GenBank/DDBJ whole genome shotgun (WGS) entry which is preliminary data.</text>
</comment>
<dbReference type="EMBL" id="CM056819">
    <property type="protein sequence ID" value="KAJ8624089.1"/>
    <property type="molecule type" value="Genomic_DNA"/>
</dbReference>
<evidence type="ECO:0000313" key="2">
    <source>
        <dbReference type="Proteomes" id="UP001234297"/>
    </source>
</evidence>
<sequence length="67" mass="7354">MEKTSFKLAFVVVLLVMASGMPFSTWNGVEGIPCVQAIDCRDHCKPGCKSILCWSRQCVCGCDPLKD</sequence>
<reference evidence="1 2" key="1">
    <citation type="journal article" date="2022" name="Hortic Res">
        <title>A haplotype resolved chromosomal level avocado genome allows analysis of novel avocado genes.</title>
        <authorList>
            <person name="Nath O."/>
            <person name="Fletcher S.J."/>
            <person name="Hayward A."/>
            <person name="Shaw L.M."/>
            <person name="Masouleh A.K."/>
            <person name="Furtado A."/>
            <person name="Henry R.J."/>
            <person name="Mitter N."/>
        </authorList>
    </citation>
    <scope>NUCLEOTIDE SEQUENCE [LARGE SCALE GENOMIC DNA]</scope>
    <source>
        <strain evidence="2">cv. Hass</strain>
    </source>
</reference>
<accession>A0ACC2KSX5</accession>
<dbReference type="Proteomes" id="UP001234297">
    <property type="component" value="Chromosome 11"/>
</dbReference>
<evidence type="ECO:0000313" key="1">
    <source>
        <dbReference type="EMBL" id="KAJ8624089.1"/>
    </source>
</evidence>
<gene>
    <name evidence="1" type="ORF">MRB53_032619</name>
</gene>
<name>A0ACC2KSX5_PERAE</name>
<proteinExistence type="predicted"/>
<keyword evidence="2" id="KW-1185">Reference proteome</keyword>
<organism evidence="1 2">
    <name type="scientific">Persea americana</name>
    <name type="common">Avocado</name>
    <dbReference type="NCBI Taxonomy" id="3435"/>
    <lineage>
        <taxon>Eukaryota</taxon>
        <taxon>Viridiplantae</taxon>
        <taxon>Streptophyta</taxon>
        <taxon>Embryophyta</taxon>
        <taxon>Tracheophyta</taxon>
        <taxon>Spermatophyta</taxon>
        <taxon>Magnoliopsida</taxon>
        <taxon>Magnoliidae</taxon>
        <taxon>Laurales</taxon>
        <taxon>Lauraceae</taxon>
        <taxon>Persea</taxon>
    </lineage>
</organism>